<name>A0A9D1JP42_9BACT</name>
<organism evidence="2 3">
    <name type="scientific">Candidatus Scatousia excrementigallinarum</name>
    <dbReference type="NCBI Taxonomy" id="2840935"/>
    <lineage>
        <taxon>Bacteria</taxon>
        <taxon>Candidatus Scatousia</taxon>
    </lineage>
</organism>
<feature type="transmembrane region" description="Helical" evidence="1">
    <location>
        <begin position="73"/>
        <end position="93"/>
    </location>
</feature>
<sequence>MNISAVSNRCPKPCPNFTHNNEKHYENPINRNTERGLTVLQSVGTSALVGGTAFGIASFLIPKTTKMRMGKAGIIGGVLGAVSLLLTLPANLYNTKVRAFTREKEMDVFSRDRELKSNILSEVDKEVQDEDVSLDKKIDHYATVQMANNGNAMMIKGA</sequence>
<keyword evidence="1" id="KW-0472">Membrane</keyword>
<evidence type="ECO:0000313" key="3">
    <source>
        <dbReference type="Proteomes" id="UP000823928"/>
    </source>
</evidence>
<evidence type="ECO:0000256" key="1">
    <source>
        <dbReference type="SAM" id="Phobius"/>
    </source>
</evidence>
<accession>A0A9D1JP42</accession>
<dbReference type="Proteomes" id="UP000823928">
    <property type="component" value="Unassembled WGS sequence"/>
</dbReference>
<comment type="caution">
    <text evidence="2">The sequence shown here is derived from an EMBL/GenBank/DDBJ whole genome shotgun (WGS) entry which is preliminary data.</text>
</comment>
<reference evidence="2" key="1">
    <citation type="submission" date="2020-10" db="EMBL/GenBank/DDBJ databases">
        <authorList>
            <person name="Gilroy R."/>
        </authorList>
    </citation>
    <scope>NUCLEOTIDE SEQUENCE</scope>
    <source>
        <strain evidence="2">6276</strain>
    </source>
</reference>
<gene>
    <name evidence="2" type="ORF">IAC10_09590</name>
</gene>
<evidence type="ECO:0000313" key="2">
    <source>
        <dbReference type="EMBL" id="HIS36860.1"/>
    </source>
</evidence>
<keyword evidence="1" id="KW-0812">Transmembrane</keyword>
<dbReference type="EMBL" id="DVIU01000189">
    <property type="protein sequence ID" value="HIS36860.1"/>
    <property type="molecule type" value="Genomic_DNA"/>
</dbReference>
<reference evidence="2" key="2">
    <citation type="journal article" date="2021" name="PeerJ">
        <title>Extensive microbial diversity within the chicken gut microbiome revealed by metagenomics and culture.</title>
        <authorList>
            <person name="Gilroy R."/>
            <person name="Ravi A."/>
            <person name="Getino M."/>
            <person name="Pursley I."/>
            <person name="Horton D.L."/>
            <person name="Alikhan N.F."/>
            <person name="Baker D."/>
            <person name="Gharbi K."/>
            <person name="Hall N."/>
            <person name="Watson M."/>
            <person name="Adriaenssens E.M."/>
            <person name="Foster-Nyarko E."/>
            <person name="Jarju S."/>
            <person name="Secka A."/>
            <person name="Antonio M."/>
            <person name="Oren A."/>
            <person name="Chaudhuri R.R."/>
            <person name="La Ragione R."/>
            <person name="Hildebrand F."/>
            <person name="Pallen M.J."/>
        </authorList>
    </citation>
    <scope>NUCLEOTIDE SEQUENCE</scope>
    <source>
        <strain evidence="2">6276</strain>
    </source>
</reference>
<feature type="transmembrane region" description="Helical" evidence="1">
    <location>
        <begin position="39"/>
        <end position="61"/>
    </location>
</feature>
<protein>
    <submittedName>
        <fullName evidence="2">Uncharacterized protein</fullName>
    </submittedName>
</protein>
<proteinExistence type="predicted"/>
<dbReference type="AlphaFoldDB" id="A0A9D1JP42"/>
<keyword evidence="1" id="KW-1133">Transmembrane helix</keyword>